<feature type="non-terminal residue" evidence="1">
    <location>
        <position position="1"/>
    </location>
</feature>
<evidence type="ECO:0000313" key="1">
    <source>
        <dbReference type="EMBL" id="KAH8378140.1"/>
    </source>
</evidence>
<dbReference type="InterPro" id="IPR010512">
    <property type="entry name" value="DUF1091"/>
</dbReference>
<keyword evidence="2" id="KW-1185">Reference proteome</keyword>
<organism evidence="1 2">
    <name type="scientific">Drosophila rubida</name>
    <dbReference type="NCBI Taxonomy" id="30044"/>
    <lineage>
        <taxon>Eukaryota</taxon>
        <taxon>Metazoa</taxon>
        <taxon>Ecdysozoa</taxon>
        <taxon>Arthropoda</taxon>
        <taxon>Hexapoda</taxon>
        <taxon>Insecta</taxon>
        <taxon>Pterygota</taxon>
        <taxon>Neoptera</taxon>
        <taxon>Endopterygota</taxon>
        <taxon>Diptera</taxon>
        <taxon>Brachycera</taxon>
        <taxon>Muscomorpha</taxon>
        <taxon>Ephydroidea</taxon>
        <taxon>Drosophilidae</taxon>
        <taxon>Drosophila</taxon>
    </lineage>
</organism>
<reference evidence="1" key="1">
    <citation type="journal article" date="2021" name="Mol. Ecol. Resour.">
        <title>Phylogenomic analyses of the genus Drosophila reveals genomic signals of climate adaptation.</title>
        <authorList>
            <person name="Li F."/>
            <person name="Rane R.V."/>
            <person name="Luria V."/>
            <person name="Xiong Z."/>
            <person name="Chen J."/>
            <person name="Li Z."/>
            <person name="Catullo R.A."/>
            <person name="Griffin P.C."/>
            <person name="Schiffer M."/>
            <person name="Pearce S."/>
            <person name="Lee S.F."/>
            <person name="McElroy K."/>
            <person name="Stocker A."/>
            <person name="Shirriffs J."/>
            <person name="Cockerell F."/>
            <person name="Coppin C."/>
            <person name="Sgro C.M."/>
            <person name="Karger A."/>
            <person name="Cain J.W."/>
            <person name="Weber J.A."/>
            <person name="Santpere G."/>
            <person name="Kirschner M.W."/>
            <person name="Hoffmann A.A."/>
            <person name="Oakeshott J.G."/>
            <person name="Zhang G."/>
        </authorList>
    </citation>
    <scope>NUCLEOTIDE SEQUENCE</scope>
    <source>
        <strain evidence="1">BGI-SZ-2011g</strain>
    </source>
</reference>
<dbReference type="PANTHER" id="PTHR21112">
    <property type="entry name" value="CHEMOSENSORY PROTEIN A 29A-RELATED"/>
    <property type="match status" value="1"/>
</dbReference>
<dbReference type="Pfam" id="PF06477">
    <property type="entry name" value="DUF1091"/>
    <property type="match status" value="1"/>
</dbReference>
<proteinExistence type="predicted"/>
<protein>
    <submittedName>
        <fullName evidence="1">Uncharacterized protein</fullName>
    </submittedName>
</protein>
<sequence length="162" mass="19162">RRWDYEFLYFALESSDENLINVTSRLEHEELGKQYFYAVIDWKHMCNETTRFQGKAYFSQSGRDEDYRVLPYNIPNISFEVFFGQYYKQLIHSELGNCSNLPTFDEFALFCKKATFVFNKCRPSMNAFPEMLPRGYYKIVFQIIGEAVLTFSAITKVVPIDL</sequence>
<dbReference type="PANTHER" id="PTHR21112:SF0">
    <property type="entry name" value="CHEMOSENSORY PROTEIN A 29A-RELATED"/>
    <property type="match status" value="1"/>
</dbReference>
<dbReference type="EMBL" id="JAJJHW010001127">
    <property type="protein sequence ID" value="KAH8378140.1"/>
    <property type="molecule type" value="Genomic_DNA"/>
</dbReference>
<feature type="non-terminal residue" evidence="1">
    <location>
        <position position="162"/>
    </location>
</feature>
<name>A0AAD4K5X0_9MUSC</name>
<accession>A0AAD4K5X0</accession>
<evidence type="ECO:0000313" key="2">
    <source>
        <dbReference type="Proteomes" id="UP001200034"/>
    </source>
</evidence>
<dbReference type="AlphaFoldDB" id="A0AAD4K5X0"/>
<comment type="caution">
    <text evidence="1">The sequence shown here is derived from an EMBL/GenBank/DDBJ whole genome shotgun (WGS) entry which is preliminary data.</text>
</comment>
<gene>
    <name evidence="1" type="ORF">KR093_009558</name>
</gene>
<dbReference type="Proteomes" id="UP001200034">
    <property type="component" value="Unassembled WGS sequence"/>
</dbReference>